<keyword evidence="3" id="KW-1185">Reference proteome</keyword>
<protein>
    <submittedName>
        <fullName evidence="2">Uncharacterized protein</fullName>
    </submittedName>
</protein>
<organism evidence="2 3">
    <name type="scientific">Hymenobacter antarcticus</name>
    <dbReference type="NCBI Taxonomy" id="486270"/>
    <lineage>
        <taxon>Bacteria</taxon>
        <taxon>Pseudomonadati</taxon>
        <taxon>Bacteroidota</taxon>
        <taxon>Cytophagia</taxon>
        <taxon>Cytophagales</taxon>
        <taxon>Hymenobacteraceae</taxon>
        <taxon>Hymenobacter</taxon>
    </lineage>
</organism>
<sequence>MEKSFSKQEKADYPPQPLHENGLDHANGALMERGNYPGHARETSFYTAAVTAGSPAIRTAVIAGAGVALAAWLNRSAIKKQLDKRR</sequence>
<evidence type="ECO:0000313" key="2">
    <source>
        <dbReference type="EMBL" id="GAA3991922.1"/>
    </source>
</evidence>
<evidence type="ECO:0000313" key="3">
    <source>
        <dbReference type="Proteomes" id="UP001501556"/>
    </source>
</evidence>
<evidence type="ECO:0000256" key="1">
    <source>
        <dbReference type="SAM" id="MobiDB-lite"/>
    </source>
</evidence>
<accession>A0ABP7R3I9</accession>
<name>A0ABP7R3I9_9BACT</name>
<comment type="caution">
    <text evidence="2">The sequence shown here is derived from an EMBL/GenBank/DDBJ whole genome shotgun (WGS) entry which is preliminary data.</text>
</comment>
<feature type="compositionally biased region" description="Basic and acidic residues" evidence="1">
    <location>
        <begin position="1"/>
        <end position="12"/>
    </location>
</feature>
<feature type="region of interest" description="Disordered" evidence="1">
    <location>
        <begin position="1"/>
        <end position="36"/>
    </location>
</feature>
<dbReference type="RefSeq" id="WP_345127363.1">
    <property type="nucleotide sequence ID" value="NZ_BAABDI010000046.1"/>
</dbReference>
<reference evidence="3" key="1">
    <citation type="journal article" date="2019" name="Int. J. Syst. Evol. Microbiol.">
        <title>The Global Catalogue of Microorganisms (GCM) 10K type strain sequencing project: providing services to taxonomists for standard genome sequencing and annotation.</title>
        <authorList>
            <consortium name="The Broad Institute Genomics Platform"/>
            <consortium name="The Broad Institute Genome Sequencing Center for Infectious Disease"/>
            <person name="Wu L."/>
            <person name="Ma J."/>
        </authorList>
    </citation>
    <scope>NUCLEOTIDE SEQUENCE [LARGE SCALE GENOMIC DNA]</scope>
    <source>
        <strain evidence="3">JCM 17217</strain>
    </source>
</reference>
<dbReference type="Proteomes" id="UP001501556">
    <property type="component" value="Unassembled WGS sequence"/>
</dbReference>
<dbReference type="EMBL" id="BAABDI010000046">
    <property type="protein sequence ID" value="GAA3991922.1"/>
    <property type="molecule type" value="Genomic_DNA"/>
</dbReference>
<gene>
    <name evidence="2" type="ORF">GCM10022407_40410</name>
</gene>
<proteinExistence type="predicted"/>